<comment type="caution">
    <text evidence="1">The sequence shown here is derived from an EMBL/GenBank/DDBJ whole genome shotgun (WGS) entry which is preliminary data.</text>
</comment>
<dbReference type="EMBL" id="CAVMJV010000003">
    <property type="protein sequence ID" value="CAK5019448.1"/>
    <property type="molecule type" value="Genomic_DNA"/>
</dbReference>
<gene>
    <name evidence="1" type="ORF">MENTE1834_LOCUS4144</name>
</gene>
<keyword evidence="2" id="KW-1185">Reference proteome</keyword>
<evidence type="ECO:0000313" key="2">
    <source>
        <dbReference type="Proteomes" id="UP001497535"/>
    </source>
</evidence>
<proteinExistence type="predicted"/>
<reference evidence="1" key="1">
    <citation type="submission" date="2023-11" db="EMBL/GenBank/DDBJ databases">
        <authorList>
            <person name="Poullet M."/>
        </authorList>
    </citation>
    <scope>NUCLEOTIDE SEQUENCE</scope>
    <source>
        <strain evidence="1">E1834</strain>
    </source>
</reference>
<sequence>MSLLPNITNNSHQKELNFVGKVKRKFFGREDLEMLRKAQQTSPNKEKINRYSSNSDNSSNQQQILIPIEKISLCKEIGNGEFGEVYQAIWHREEEESIQNVIQMFGVVLDIKAIMIVSELASCGSLLECLKSKAWHPSLSVDVLCDFALQISNGMKYLSSQRLIHRDLAARNILVHSPSKVKISDFGLSRSLGYGEEYYRSEFNLSMKLPIAWCAPECINFLCFTSASDVWAYGVFLWEVFTYGQTPWEGISGSQILYAVDTQRLKLEKPKFCPSGIYNLMLKCWEWAAEKRPTFENICNELPTLMPPLLVTVIDCRHKSLKENINYLNYEKGETIILLDKSTSLPGFWLGVSKAGNVGIFLPEHTIAFLGAQNPNSNYSDNIITSPEFERKSLHSVIEIEENKKDKNKKEKKKKNEKENFKMMISEPKGDLRHTCHINKTDLAISSTISPSLRSISPISTSSTFSLAPPRPPKNPNIHSEMSKSILSNEEQQPPELPPKPPRFREKFCKENNNSKEYLMPKIVSDNTPTLNYKNNLASNNFPLNENEKQQEYLIVSNNKNEEEEDEFEEYLRPPSICIEQINKNNNLQKIIKEVKSNENIDLEDVDNCSNSTTLWDCSETKELLSEEKNNNRYFSGLKPPHKFCYISISEDGRVTRNPNCP</sequence>
<protein>
    <submittedName>
        <fullName evidence="1">Uncharacterized protein</fullName>
    </submittedName>
</protein>
<name>A0ACB0XVJ1_MELEN</name>
<dbReference type="Proteomes" id="UP001497535">
    <property type="component" value="Unassembled WGS sequence"/>
</dbReference>
<accession>A0ACB0XVJ1</accession>
<organism evidence="1 2">
    <name type="scientific">Meloidogyne enterolobii</name>
    <name type="common">Root-knot nematode worm</name>
    <name type="synonym">Meloidogyne mayaguensis</name>
    <dbReference type="NCBI Taxonomy" id="390850"/>
    <lineage>
        <taxon>Eukaryota</taxon>
        <taxon>Metazoa</taxon>
        <taxon>Ecdysozoa</taxon>
        <taxon>Nematoda</taxon>
        <taxon>Chromadorea</taxon>
        <taxon>Rhabditida</taxon>
        <taxon>Tylenchina</taxon>
        <taxon>Tylenchomorpha</taxon>
        <taxon>Tylenchoidea</taxon>
        <taxon>Meloidogynidae</taxon>
        <taxon>Meloidogyninae</taxon>
        <taxon>Meloidogyne</taxon>
    </lineage>
</organism>
<evidence type="ECO:0000313" key="1">
    <source>
        <dbReference type="EMBL" id="CAK5019448.1"/>
    </source>
</evidence>